<dbReference type="PROSITE" id="PS51257">
    <property type="entry name" value="PROKAR_LIPOPROTEIN"/>
    <property type="match status" value="1"/>
</dbReference>
<name>A0A6M2BW94_9GAMM</name>
<sequence length="85" mass="8504">MPKSIAALCVALLLSACGQTGALYLPDRGKPPARHKDKPAKVVPTAQPATPQPAPAAPDRKADATPSTGAVDSTPNPGESSPPSP</sequence>
<proteinExistence type="predicted"/>
<keyword evidence="4" id="KW-0564">Palmitate</keyword>
<dbReference type="InterPro" id="IPR032831">
    <property type="entry name" value="LptM_cons"/>
</dbReference>
<dbReference type="AlphaFoldDB" id="A0A6M2BW94"/>
<evidence type="ECO:0000313" key="10">
    <source>
        <dbReference type="Proteomes" id="UP000472676"/>
    </source>
</evidence>
<feature type="signal peptide" evidence="8">
    <location>
        <begin position="1"/>
        <end position="22"/>
    </location>
</feature>
<evidence type="ECO:0000256" key="4">
    <source>
        <dbReference type="ARBA" id="ARBA00023139"/>
    </source>
</evidence>
<dbReference type="GO" id="GO:0009279">
    <property type="term" value="C:cell outer membrane"/>
    <property type="evidence" value="ECO:0007669"/>
    <property type="project" value="UniProtKB-SubCell"/>
</dbReference>
<dbReference type="RefSeq" id="WP_166259953.1">
    <property type="nucleotide sequence ID" value="NZ_JAAMOW010000009.1"/>
</dbReference>
<evidence type="ECO:0000256" key="6">
    <source>
        <dbReference type="ARBA" id="ARBA00023288"/>
    </source>
</evidence>
<evidence type="ECO:0000256" key="8">
    <source>
        <dbReference type="SAM" id="SignalP"/>
    </source>
</evidence>
<dbReference type="EMBL" id="JAAMOW010000009">
    <property type="protein sequence ID" value="NGY06413.1"/>
    <property type="molecule type" value="Genomic_DNA"/>
</dbReference>
<evidence type="ECO:0000256" key="2">
    <source>
        <dbReference type="ARBA" id="ARBA00022729"/>
    </source>
</evidence>
<dbReference type="NCBIfam" id="NF047847">
    <property type="entry name" value="SS_mature_LptM"/>
    <property type="match status" value="1"/>
</dbReference>
<feature type="compositionally biased region" description="Polar residues" evidence="7">
    <location>
        <begin position="67"/>
        <end position="79"/>
    </location>
</feature>
<evidence type="ECO:0000256" key="5">
    <source>
        <dbReference type="ARBA" id="ARBA00023237"/>
    </source>
</evidence>
<comment type="caution">
    <text evidence="9">The sequence shown here is derived from an EMBL/GenBank/DDBJ whole genome shotgun (WGS) entry which is preliminary data.</text>
</comment>
<comment type="subcellular location">
    <subcellularLocation>
        <location evidence="1">Cell outer membrane</location>
        <topology evidence="1">Lipid-anchor</topology>
    </subcellularLocation>
</comment>
<keyword evidence="2 8" id="KW-0732">Signal</keyword>
<keyword evidence="10" id="KW-1185">Reference proteome</keyword>
<evidence type="ECO:0000256" key="1">
    <source>
        <dbReference type="ARBA" id="ARBA00004459"/>
    </source>
</evidence>
<evidence type="ECO:0000256" key="3">
    <source>
        <dbReference type="ARBA" id="ARBA00023136"/>
    </source>
</evidence>
<protein>
    <submittedName>
        <fullName evidence="9">Lipoprotein</fullName>
    </submittedName>
</protein>
<keyword evidence="5" id="KW-0998">Cell outer membrane</keyword>
<feature type="chain" id="PRO_5026933216" evidence="8">
    <location>
        <begin position="23"/>
        <end position="85"/>
    </location>
</feature>
<dbReference type="Pfam" id="PF13627">
    <property type="entry name" value="LptM_cons"/>
    <property type="match status" value="1"/>
</dbReference>
<accession>A0A6M2BW94</accession>
<gene>
    <name evidence="9" type="ORF">G7Y85_16695</name>
</gene>
<dbReference type="Proteomes" id="UP000472676">
    <property type="component" value="Unassembled WGS sequence"/>
</dbReference>
<evidence type="ECO:0000256" key="7">
    <source>
        <dbReference type="SAM" id="MobiDB-lite"/>
    </source>
</evidence>
<organism evidence="9 10">
    <name type="scientific">Solimonas terrae</name>
    <dbReference type="NCBI Taxonomy" id="1396819"/>
    <lineage>
        <taxon>Bacteria</taxon>
        <taxon>Pseudomonadati</taxon>
        <taxon>Pseudomonadota</taxon>
        <taxon>Gammaproteobacteria</taxon>
        <taxon>Nevskiales</taxon>
        <taxon>Nevskiaceae</taxon>
        <taxon>Solimonas</taxon>
    </lineage>
</organism>
<feature type="region of interest" description="Disordered" evidence="7">
    <location>
        <begin position="26"/>
        <end position="85"/>
    </location>
</feature>
<keyword evidence="3" id="KW-0472">Membrane</keyword>
<reference evidence="9 10" key="1">
    <citation type="journal article" date="2014" name="Int. J. Syst. Evol. Microbiol.">
        <title>Solimonas terrae sp. nov., isolated from soil.</title>
        <authorList>
            <person name="Kim S.J."/>
            <person name="Moon J.Y."/>
            <person name="Weon H.Y."/>
            <person name="Ahn J.H."/>
            <person name="Chen W.M."/>
            <person name="Kwon S.W."/>
        </authorList>
    </citation>
    <scope>NUCLEOTIDE SEQUENCE [LARGE SCALE GENOMIC DNA]</scope>
    <source>
        <strain evidence="9 10">KIS83-12</strain>
    </source>
</reference>
<keyword evidence="6 9" id="KW-0449">Lipoprotein</keyword>
<evidence type="ECO:0000313" key="9">
    <source>
        <dbReference type="EMBL" id="NGY06413.1"/>
    </source>
</evidence>